<feature type="transmembrane region" description="Helical" evidence="6">
    <location>
        <begin position="68"/>
        <end position="89"/>
    </location>
</feature>
<dbReference type="STRING" id="29655.A0A0K9NT18"/>
<feature type="transmembrane region" description="Helical" evidence="6">
    <location>
        <begin position="101"/>
        <end position="123"/>
    </location>
</feature>
<sequence length="394" mass="44421">MVMQMKSPTYDACARKGKDCVGWVDRYFHDCLCSSKDDFSFLLGMVSLLFWTVAEIPQIVTNFRNKSGHGVSFGLLFTWVIGDIFNLLGCMLEPVTLPTQLYTALLYTTVTTILVLQTLYYAYCCKYGELQQQDENISKEDNNDDGPSQGSTFDQTNNPIPTIRQPFITSSPRKEMFYTSARSLASGETPPRGSPFFQVKSDPMPPPILLHGSSSSEEEEEEEERTRNPSPQPSESSSRMRRDPSRSVGYGGALLAAAASLPSKTNALMKGQMLLLGNRFMQEKEEEESNAIGLWLGWIMAVIYMGGRLPQIFLNIKRESVEGVNPFMFLFALIANVTYVGSILVRSVEWRRTKSNAPWLLDAIVCVLLDLFVSFQYLFTIFIYYSITIRSKIL</sequence>
<dbReference type="FunFam" id="1.20.1280.290:FF:000009">
    <property type="entry name" value="PQ loop repeat family protein"/>
    <property type="match status" value="1"/>
</dbReference>
<keyword evidence="8" id="KW-1185">Reference proteome</keyword>
<dbReference type="InterPro" id="IPR006603">
    <property type="entry name" value="PQ-loop_rpt"/>
</dbReference>
<feature type="transmembrane region" description="Helical" evidence="6">
    <location>
        <begin position="289"/>
        <end position="306"/>
    </location>
</feature>
<accession>A0A0K9NT18</accession>
<comment type="caution">
    <text evidence="7">The sequence shown here is derived from an EMBL/GenBank/DDBJ whole genome shotgun (WGS) entry which is preliminary data.</text>
</comment>
<dbReference type="FunFam" id="1.20.1280.290:FF:000012">
    <property type="entry name" value="Vacuolar membrane PQ loop repeat protein"/>
    <property type="match status" value="1"/>
</dbReference>
<dbReference type="PANTHER" id="PTHR16201:SF45">
    <property type="entry name" value="PQ-LOOP REPEAT FAMILY PROTEIN _ TRANSMEMBRANE FAMILY PROTEIN"/>
    <property type="match status" value="1"/>
</dbReference>
<keyword evidence="2 6" id="KW-0812">Transmembrane</keyword>
<feature type="transmembrane region" description="Helical" evidence="6">
    <location>
        <begin position="39"/>
        <end position="56"/>
    </location>
</feature>
<evidence type="ECO:0000256" key="1">
    <source>
        <dbReference type="ARBA" id="ARBA00004141"/>
    </source>
</evidence>
<dbReference type="EMBL" id="LFYR01001803">
    <property type="protein sequence ID" value="KMZ59177.1"/>
    <property type="molecule type" value="Genomic_DNA"/>
</dbReference>
<evidence type="ECO:0000256" key="4">
    <source>
        <dbReference type="ARBA" id="ARBA00023136"/>
    </source>
</evidence>
<evidence type="ECO:0000313" key="8">
    <source>
        <dbReference type="Proteomes" id="UP000036987"/>
    </source>
</evidence>
<feature type="transmembrane region" description="Helical" evidence="6">
    <location>
        <begin position="359"/>
        <end position="385"/>
    </location>
</feature>
<evidence type="ECO:0000313" key="7">
    <source>
        <dbReference type="EMBL" id="KMZ59177.1"/>
    </source>
</evidence>
<dbReference type="OMA" id="DMCIFIQ"/>
<dbReference type="Pfam" id="PF04193">
    <property type="entry name" value="PQ-loop"/>
    <property type="match status" value="2"/>
</dbReference>
<evidence type="ECO:0000256" key="5">
    <source>
        <dbReference type="SAM" id="MobiDB-lite"/>
    </source>
</evidence>
<keyword evidence="3 6" id="KW-1133">Transmembrane helix</keyword>
<organism evidence="7 8">
    <name type="scientific">Zostera marina</name>
    <name type="common">Eelgrass</name>
    <dbReference type="NCBI Taxonomy" id="29655"/>
    <lineage>
        <taxon>Eukaryota</taxon>
        <taxon>Viridiplantae</taxon>
        <taxon>Streptophyta</taxon>
        <taxon>Embryophyta</taxon>
        <taxon>Tracheophyta</taxon>
        <taxon>Spermatophyta</taxon>
        <taxon>Magnoliopsida</taxon>
        <taxon>Liliopsida</taxon>
        <taxon>Zosteraceae</taxon>
        <taxon>Zostera</taxon>
    </lineage>
</organism>
<comment type="subcellular location">
    <subcellularLocation>
        <location evidence="1">Membrane</location>
        <topology evidence="1">Multi-pass membrane protein</topology>
    </subcellularLocation>
</comment>
<feature type="region of interest" description="Disordered" evidence="5">
    <location>
        <begin position="183"/>
        <end position="246"/>
    </location>
</feature>
<protein>
    <recommendedName>
        <fullName evidence="9">PQ-loop repeat family protein / transmembrane family protein</fullName>
    </recommendedName>
</protein>
<dbReference type="Proteomes" id="UP000036987">
    <property type="component" value="Unassembled WGS sequence"/>
</dbReference>
<feature type="transmembrane region" description="Helical" evidence="6">
    <location>
        <begin position="327"/>
        <end position="347"/>
    </location>
</feature>
<reference evidence="8" key="1">
    <citation type="journal article" date="2016" name="Nature">
        <title>The genome of the seagrass Zostera marina reveals angiosperm adaptation to the sea.</title>
        <authorList>
            <person name="Olsen J.L."/>
            <person name="Rouze P."/>
            <person name="Verhelst B."/>
            <person name="Lin Y.-C."/>
            <person name="Bayer T."/>
            <person name="Collen J."/>
            <person name="Dattolo E."/>
            <person name="De Paoli E."/>
            <person name="Dittami S."/>
            <person name="Maumus F."/>
            <person name="Michel G."/>
            <person name="Kersting A."/>
            <person name="Lauritano C."/>
            <person name="Lohaus R."/>
            <person name="Toepel M."/>
            <person name="Tonon T."/>
            <person name="Vanneste K."/>
            <person name="Amirebrahimi M."/>
            <person name="Brakel J."/>
            <person name="Bostroem C."/>
            <person name="Chovatia M."/>
            <person name="Grimwood J."/>
            <person name="Jenkins J.W."/>
            <person name="Jueterbock A."/>
            <person name="Mraz A."/>
            <person name="Stam W.T."/>
            <person name="Tice H."/>
            <person name="Bornberg-Bauer E."/>
            <person name="Green P.J."/>
            <person name="Pearson G.A."/>
            <person name="Procaccini G."/>
            <person name="Duarte C.M."/>
            <person name="Schmutz J."/>
            <person name="Reusch T.B.H."/>
            <person name="Van de Peer Y."/>
        </authorList>
    </citation>
    <scope>NUCLEOTIDE SEQUENCE [LARGE SCALE GENOMIC DNA]</scope>
    <source>
        <strain evidence="8">cv. Finnish</strain>
    </source>
</reference>
<keyword evidence="4 6" id="KW-0472">Membrane</keyword>
<name>A0A0K9NT18_ZOSMR</name>
<dbReference type="GO" id="GO:0016020">
    <property type="term" value="C:membrane"/>
    <property type="evidence" value="ECO:0000318"/>
    <property type="project" value="GO_Central"/>
</dbReference>
<evidence type="ECO:0000256" key="3">
    <source>
        <dbReference type="ARBA" id="ARBA00022989"/>
    </source>
</evidence>
<dbReference type="AlphaFoldDB" id="A0A0K9NT18"/>
<evidence type="ECO:0000256" key="2">
    <source>
        <dbReference type="ARBA" id="ARBA00022692"/>
    </source>
</evidence>
<dbReference type="GO" id="GO:0098852">
    <property type="term" value="C:lytic vacuole membrane"/>
    <property type="evidence" value="ECO:0007669"/>
    <property type="project" value="UniProtKB-ARBA"/>
</dbReference>
<feature type="region of interest" description="Disordered" evidence="5">
    <location>
        <begin position="137"/>
        <end position="166"/>
    </location>
</feature>
<dbReference type="PANTHER" id="PTHR16201">
    <property type="entry name" value="SEVEN TRANSMEMBRANE PROTEIN 1-RELATED"/>
    <property type="match status" value="1"/>
</dbReference>
<dbReference type="OrthoDB" id="8048523at2759"/>
<dbReference type="GO" id="GO:0015174">
    <property type="term" value="F:basic amino acid transmembrane transporter activity"/>
    <property type="evidence" value="ECO:0007669"/>
    <property type="project" value="UniProtKB-ARBA"/>
</dbReference>
<gene>
    <name evidence="7" type="ORF">ZOSMA_6G01080</name>
</gene>
<dbReference type="InterPro" id="IPR051415">
    <property type="entry name" value="LAAT-1"/>
</dbReference>
<evidence type="ECO:0008006" key="9">
    <source>
        <dbReference type="Google" id="ProtNLM"/>
    </source>
</evidence>
<evidence type="ECO:0000256" key="6">
    <source>
        <dbReference type="SAM" id="Phobius"/>
    </source>
</evidence>
<feature type="compositionally biased region" description="Polar residues" evidence="5">
    <location>
        <begin position="145"/>
        <end position="160"/>
    </location>
</feature>
<dbReference type="SMART" id="SM00679">
    <property type="entry name" value="CTNS"/>
    <property type="match status" value="2"/>
</dbReference>
<proteinExistence type="predicted"/>
<dbReference type="Gene3D" id="1.20.1280.290">
    <property type="match status" value="2"/>
</dbReference>